<feature type="compositionally biased region" description="Basic and acidic residues" evidence="1">
    <location>
        <begin position="157"/>
        <end position="186"/>
    </location>
</feature>
<evidence type="ECO:0000313" key="5">
    <source>
        <dbReference type="Proteomes" id="UP000695007"/>
    </source>
</evidence>
<keyword evidence="2" id="KW-1133">Transmembrane helix</keyword>
<feature type="compositionally biased region" description="Low complexity" evidence="1">
    <location>
        <begin position="557"/>
        <end position="577"/>
    </location>
</feature>
<dbReference type="InterPro" id="IPR036364">
    <property type="entry name" value="SEA_dom_sf"/>
</dbReference>
<feature type="region of interest" description="Disordered" evidence="1">
    <location>
        <begin position="727"/>
        <end position="766"/>
    </location>
</feature>
<feature type="compositionally biased region" description="Low complexity" evidence="1">
    <location>
        <begin position="311"/>
        <end position="327"/>
    </location>
</feature>
<dbReference type="PROSITE" id="PS50024">
    <property type="entry name" value="SEA"/>
    <property type="match status" value="1"/>
</dbReference>
<evidence type="ECO:0000259" key="4">
    <source>
        <dbReference type="PROSITE" id="PS50024"/>
    </source>
</evidence>
<feature type="chain" id="PRO_5042578224" evidence="3">
    <location>
        <begin position="25"/>
        <end position="1123"/>
    </location>
</feature>
<name>A0AAJ6VIX5_9HYME</name>
<evidence type="ECO:0000256" key="1">
    <source>
        <dbReference type="SAM" id="MobiDB-lite"/>
    </source>
</evidence>
<dbReference type="AlphaFoldDB" id="A0AAJ6VIX5"/>
<feature type="compositionally biased region" description="Low complexity" evidence="1">
    <location>
        <begin position="334"/>
        <end position="343"/>
    </location>
</feature>
<protein>
    <submittedName>
        <fullName evidence="6">Flocculation protein FLO11</fullName>
    </submittedName>
</protein>
<feature type="compositionally biased region" description="Low complexity" evidence="1">
    <location>
        <begin position="513"/>
        <end position="522"/>
    </location>
</feature>
<feature type="region of interest" description="Disordered" evidence="1">
    <location>
        <begin position="25"/>
        <end position="236"/>
    </location>
</feature>
<dbReference type="Gene3D" id="3.30.70.960">
    <property type="entry name" value="SEA domain"/>
    <property type="match status" value="1"/>
</dbReference>
<feature type="region of interest" description="Disordered" evidence="1">
    <location>
        <begin position="268"/>
        <end position="297"/>
    </location>
</feature>
<keyword evidence="2" id="KW-0812">Transmembrane</keyword>
<feature type="compositionally biased region" description="Polar residues" evidence="1">
    <location>
        <begin position="25"/>
        <end position="38"/>
    </location>
</feature>
<evidence type="ECO:0000313" key="6">
    <source>
        <dbReference type="RefSeq" id="XP_011493862.1"/>
    </source>
</evidence>
<reference evidence="6" key="1">
    <citation type="submission" date="2025-08" db="UniProtKB">
        <authorList>
            <consortium name="RefSeq"/>
        </authorList>
    </citation>
    <scope>IDENTIFICATION</scope>
</reference>
<feature type="domain" description="SEA" evidence="4">
    <location>
        <begin position="841"/>
        <end position="971"/>
    </location>
</feature>
<feature type="compositionally biased region" description="Acidic residues" evidence="1">
    <location>
        <begin position="115"/>
        <end position="131"/>
    </location>
</feature>
<dbReference type="SUPFAM" id="SSF82671">
    <property type="entry name" value="SEA domain"/>
    <property type="match status" value="1"/>
</dbReference>
<feature type="region of interest" description="Disordered" evidence="1">
    <location>
        <begin position="505"/>
        <end position="577"/>
    </location>
</feature>
<evidence type="ECO:0000256" key="3">
    <source>
        <dbReference type="SAM" id="SignalP"/>
    </source>
</evidence>
<proteinExistence type="predicted"/>
<dbReference type="GeneID" id="105359083"/>
<dbReference type="RefSeq" id="XP_011493862.1">
    <property type="nucleotide sequence ID" value="XM_011495560.1"/>
</dbReference>
<feature type="compositionally biased region" description="Acidic residues" evidence="1">
    <location>
        <begin position="73"/>
        <end position="85"/>
    </location>
</feature>
<feature type="transmembrane region" description="Helical" evidence="2">
    <location>
        <begin position="988"/>
        <end position="1012"/>
    </location>
</feature>
<dbReference type="InterPro" id="IPR000082">
    <property type="entry name" value="SEA_dom"/>
</dbReference>
<gene>
    <name evidence="6" type="primary">LOC105359083</name>
</gene>
<organism evidence="5 6">
    <name type="scientific">Ceratosolen solmsi marchali</name>
    <dbReference type="NCBI Taxonomy" id="326594"/>
    <lineage>
        <taxon>Eukaryota</taxon>
        <taxon>Metazoa</taxon>
        <taxon>Ecdysozoa</taxon>
        <taxon>Arthropoda</taxon>
        <taxon>Hexapoda</taxon>
        <taxon>Insecta</taxon>
        <taxon>Pterygota</taxon>
        <taxon>Neoptera</taxon>
        <taxon>Endopterygota</taxon>
        <taxon>Hymenoptera</taxon>
        <taxon>Apocrita</taxon>
        <taxon>Proctotrupomorpha</taxon>
        <taxon>Chalcidoidea</taxon>
        <taxon>Agaonidae</taxon>
        <taxon>Agaoninae</taxon>
        <taxon>Ceratosolen</taxon>
    </lineage>
</organism>
<keyword evidence="2" id="KW-0472">Membrane</keyword>
<feature type="signal peptide" evidence="3">
    <location>
        <begin position="1"/>
        <end position="24"/>
    </location>
</feature>
<feature type="compositionally biased region" description="Basic and acidic residues" evidence="1">
    <location>
        <begin position="94"/>
        <end position="105"/>
    </location>
</feature>
<keyword evidence="3" id="KW-0732">Signal</keyword>
<accession>A0AAJ6VIX5</accession>
<dbReference type="Proteomes" id="UP000695007">
    <property type="component" value="Unplaced"/>
</dbReference>
<dbReference type="Pfam" id="PF01390">
    <property type="entry name" value="SEA"/>
    <property type="match status" value="1"/>
</dbReference>
<sequence length="1123" mass="123036">MRGPAPLLLACGFLLGLATCQTQGESREASWNTVQQSRSSRDDAEFLEPASNLYQQQQKQQQQQQEQRSESVEYYDDEEYYDDDVPIAGLTQEGVREPKVAKSDDELPGSINGTADEDSYYYVDDYEEEDEAARPGMAGTSAAAAPVGIVNGSELVQHPEKLESAEKSTKATPKREKDKELTKDKWEEEEEQSEDENEEKEPEATISRISSDRKETRSEAGGARLPENVDDPVDNDGPILIGEAIVSVVTTKSVVNGTYSLPETTLSPTPTTIFSTERTEPISSSTGTTTPTSTTTTATTATTITTTTTDTINSNSSSSSSNPTAVTITDGKVSSSSEFPPSSTIQPAVQTGRSVSGARFLPFPSVDKVEQLDSTESIIDKLDRVQSELSSGFLANGRYVEFNALFTPDVPWFVPRRYNKKPFSATSLTLPTTSTIAPTSSPIAPITITSITKRPRVLTTLDDVGAFLPKDFSRSYYRTSTTASPLTKRPKIQTTLDDMEAFLPKDFPKNSYRTSTPSSSTTKRPKLQTTLDDLDGFLPKDYPKSNYRNSFKRPLHKTSTTLSSTSSTTEKSSANTNSKALTTIEDISAFLPPGYKLKKEDITTEKSSILSELLAKNKLSESKDVSPISSTINERTKSIQDLFVKSEIDISALLPPGYKPENTDASNSSKAINISGGIQDLISKSNVDISALLPPGIGNTDGTLARQPTPLGAKGVTAGGNSFKVVFPSRPGGRKSINKITTPPSVANNRGSGGGGGGSDAATPRIQKGWPTRVTTEFTGWPSPPTTSISIEKLLEAARTATAASINVSLLPTISETTSTSTTTTTTTTTLRPTTPGICEEDCEVAGTIKIIENATWLPELFDRNTREWQDLAEEIEREMNLVFAKSPVLRKWFRKIRIDSFSQGSVLVDYFVELADLKEKINTQQLKVIFHDSLRTFSFDNPMEARPKGPMKLGKFTIDPKSTDFVVIPKVAAPNMIQDENRLIPQWAIAVIVIGVGGLLFIIVFGVSVLVNRQHGSKLKPSITAMYEEEVSKNVISHATTSSRPVSEYQKNESQTMWNDAGWQDKPFESTSHKILVDGLPYERKYNMYDSWKSEWNGYYYPPTHHSGSKSSRHHPDYDINF</sequence>
<feature type="compositionally biased region" description="Low complexity" evidence="1">
    <location>
        <begin position="55"/>
        <end position="66"/>
    </location>
</feature>
<feature type="region of interest" description="Disordered" evidence="1">
    <location>
        <begin position="311"/>
        <end position="350"/>
    </location>
</feature>
<feature type="compositionally biased region" description="Polar residues" evidence="1">
    <location>
        <begin position="738"/>
        <end position="750"/>
    </location>
</feature>
<evidence type="ECO:0000256" key="2">
    <source>
        <dbReference type="SAM" id="Phobius"/>
    </source>
</evidence>
<keyword evidence="5" id="KW-1185">Reference proteome</keyword>
<feature type="compositionally biased region" description="Acidic residues" evidence="1">
    <location>
        <begin position="187"/>
        <end position="201"/>
    </location>
</feature>
<dbReference type="KEGG" id="csol:105359083"/>